<dbReference type="InterPro" id="IPR036236">
    <property type="entry name" value="Znf_C2H2_sf"/>
</dbReference>
<feature type="region of interest" description="Disordered" evidence="2">
    <location>
        <begin position="370"/>
        <end position="456"/>
    </location>
</feature>
<evidence type="ECO:0000313" key="4">
    <source>
        <dbReference type="EMBL" id="OXA58088.1"/>
    </source>
</evidence>
<dbReference type="PROSITE" id="PS50157">
    <property type="entry name" value="ZINC_FINGER_C2H2_2"/>
    <property type="match status" value="2"/>
</dbReference>
<comment type="caution">
    <text evidence="4">The sequence shown here is derived from an EMBL/GenBank/DDBJ whole genome shotgun (WGS) entry which is preliminary data.</text>
</comment>
<accession>A0A226ELJ5</accession>
<feature type="compositionally biased region" description="Polar residues" evidence="2">
    <location>
        <begin position="381"/>
        <end position="397"/>
    </location>
</feature>
<dbReference type="SMART" id="SM00355">
    <property type="entry name" value="ZnF_C2H2"/>
    <property type="match status" value="2"/>
</dbReference>
<keyword evidence="1" id="KW-0862">Zinc</keyword>
<feature type="compositionally biased region" description="Acidic residues" evidence="2">
    <location>
        <begin position="421"/>
        <end position="443"/>
    </location>
</feature>
<protein>
    <submittedName>
        <fullName evidence="4">Zinc finger protein 1</fullName>
    </submittedName>
</protein>
<reference evidence="4 5" key="1">
    <citation type="submission" date="2015-12" db="EMBL/GenBank/DDBJ databases">
        <title>The genome of Folsomia candida.</title>
        <authorList>
            <person name="Faddeeva A."/>
            <person name="Derks M.F."/>
            <person name="Anvar Y."/>
            <person name="Smit S."/>
            <person name="Van Straalen N."/>
            <person name="Roelofs D."/>
        </authorList>
    </citation>
    <scope>NUCLEOTIDE SEQUENCE [LARGE SCALE GENOMIC DNA]</scope>
    <source>
        <strain evidence="4 5">VU population</strain>
        <tissue evidence="4">Whole body</tissue>
    </source>
</reference>
<dbReference type="Gene3D" id="3.30.160.60">
    <property type="entry name" value="Classic Zinc Finger"/>
    <property type="match status" value="1"/>
</dbReference>
<evidence type="ECO:0000256" key="1">
    <source>
        <dbReference type="PROSITE-ProRule" id="PRU00042"/>
    </source>
</evidence>
<feature type="region of interest" description="Disordered" evidence="2">
    <location>
        <begin position="274"/>
        <end position="316"/>
    </location>
</feature>
<gene>
    <name evidence="4" type="ORF">Fcan01_07720</name>
</gene>
<evidence type="ECO:0000256" key="2">
    <source>
        <dbReference type="SAM" id="MobiDB-lite"/>
    </source>
</evidence>
<proteinExistence type="predicted"/>
<sequence length="1023" mass="115921">MDRSSMTKVVFVVWPTEAVEFLFYDESGEFLDVEFVDSDDPVKSPRLRVRRVIISNKIQEFFLEDEANNVFKGVTLCSSEYSKWLKDKKLPKRLVVVRYRRALNGFQQVKQESLDPVVVMLVDSQPENEDDLDYDLLSPRTLGQVIASPDFSNLPLPKQTLIHELFGSKFSDETEIFDPTVAPPATVDSSSSRHASSDIIADVSKLVPATVGSSLPSIRANFDIHLSTDEEEDDEDNEYLEMSLWELDRILRSASWRKLAGSVHKKISKAYDVAKAKSESQYGDNQRPTSSTNRDPGQNNEKYPKVTQGPATVTPPCPSWEFNYEDDELGGNTSYEEMTASELEDVMDFDWGQLSPYSKDDVVDAYKRINEEDENSDDTSMKSLYSPTVGASSTTRRSFQHDLTSHDEDDDFAMASPSSEISDDDDDDNFDVIVEDENSDDEVMPSPPKKSKLPPGIRKIRESGRAKDPNKSYPYVCKYCGKDFTQNCHRLRHERDHERVPREKSKLTKKGVFKCNECKYSGEYKHHLQSHVRKFHLAIDPSTANQSNLTYINPLTHHSQMANRGETPLQPSSTDFQEKCRSMTDWVVAYRDQRIISLNKRPCSVYLAATLGPHYDDKSDPFEFALSGAPGVRFYIGFSSFNIGVDSHHFTFPESSPLGQAYVRGEKVLQHHVWPFTTRPTHAENCDEGRAFEAFLIEYTLTLAEYKIKNGVNVHMHNQHREISSFLNRLPEHKQREAIRMGITGTPFLCARKACDGHCDAYLHPDKKWYKKLEFPTKAKVAAVTPLKRSSKKSRLPRANPASNQKPASKKKQTPVDPENKVTHRLNELKDKLAIKKGYVYVLLLLNKSDFVPGTTDVDACRFLNQSKNRNIVVPYYIGKSCEPHFAGHHERNPELSGPAKMASSGQYFVIQIALFETASREESSQLESLLILASLIQRRKEMHGPQFEPINKNMPWTALDTCDEQKIAGAVKLGMAGVSPITLANYPPVFTVPNFELPIDLGHQIRSNQIQDITGDVSETVY</sequence>
<dbReference type="EMBL" id="LNIX01000003">
    <property type="protein sequence ID" value="OXA58088.1"/>
    <property type="molecule type" value="Genomic_DNA"/>
</dbReference>
<dbReference type="AlphaFoldDB" id="A0A226ELJ5"/>
<dbReference type="PROSITE" id="PS00028">
    <property type="entry name" value="ZINC_FINGER_C2H2_1"/>
    <property type="match status" value="1"/>
</dbReference>
<name>A0A226ELJ5_FOLCA</name>
<feature type="compositionally biased region" description="Polar residues" evidence="2">
    <location>
        <begin position="279"/>
        <end position="301"/>
    </location>
</feature>
<organism evidence="4 5">
    <name type="scientific">Folsomia candida</name>
    <name type="common">Springtail</name>
    <dbReference type="NCBI Taxonomy" id="158441"/>
    <lineage>
        <taxon>Eukaryota</taxon>
        <taxon>Metazoa</taxon>
        <taxon>Ecdysozoa</taxon>
        <taxon>Arthropoda</taxon>
        <taxon>Hexapoda</taxon>
        <taxon>Collembola</taxon>
        <taxon>Entomobryomorpha</taxon>
        <taxon>Isotomoidea</taxon>
        <taxon>Isotomidae</taxon>
        <taxon>Proisotominae</taxon>
        <taxon>Folsomia</taxon>
    </lineage>
</organism>
<keyword evidence="1" id="KW-0863">Zinc-finger</keyword>
<dbReference type="SUPFAM" id="SSF57667">
    <property type="entry name" value="beta-beta-alpha zinc fingers"/>
    <property type="match status" value="1"/>
</dbReference>
<feature type="region of interest" description="Disordered" evidence="2">
    <location>
        <begin position="784"/>
        <end position="822"/>
    </location>
</feature>
<feature type="domain" description="C2H2-type" evidence="3">
    <location>
        <begin position="513"/>
        <end position="541"/>
    </location>
</feature>
<dbReference type="Proteomes" id="UP000198287">
    <property type="component" value="Unassembled WGS sequence"/>
</dbReference>
<feature type="domain" description="C2H2-type" evidence="3">
    <location>
        <begin position="475"/>
        <end position="497"/>
    </location>
</feature>
<keyword evidence="1" id="KW-0479">Metal-binding</keyword>
<evidence type="ECO:0000313" key="5">
    <source>
        <dbReference type="Proteomes" id="UP000198287"/>
    </source>
</evidence>
<dbReference type="GO" id="GO:0008270">
    <property type="term" value="F:zinc ion binding"/>
    <property type="evidence" value="ECO:0007669"/>
    <property type="project" value="UniProtKB-KW"/>
</dbReference>
<keyword evidence="5" id="KW-1185">Reference proteome</keyword>
<dbReference type="InterPro" id="IPR013087">
    <property type="entry name" value="Znf_C2H2_type"/>
</dbReference>
<evidence type="ECO:0000259" key="3">
    <source>
        <dbReference type="PROSITE" id="PS50157"/>
    </source>
</evidence>